<sequence length="143" mass="16185">MANKAVFTVVALLLAAFVVAEAGVESESFDFKIILHNKASRDVTFRLVSLGSHAYDVTVAKWGQWSAIGPLKVDRKDSVMRLIVSVRNKSYVLRKKPMELDLARRYGEGLQSKKFLVLTAVESWKQEFLFIKLGTEIVRRVKL</sequence>
<feature type="chain" id="PRO_5035835892" evidence="1">
    <location>
        <begin position="23"/>
        <end position="143"/>
    </location>
</feature>
<protein>
    <submittedName>
        <fullName evidence="2">Uncharacterized protein</fullName>
    </submittedName>
</protein>
<accession>A0A8T0H5F4</accession>
<dbReference type="EMBL" id="CM026428">
    <property type="protein sequence ID" value="KAG0566480.1"/>
    <property type="molecule type" value="Genomic_DNA"/>
</dbReference>
<name>A0A8T0H5F4_CERPU</name>
<keyword evidence="1" id="KW-0732">Signal</keyword>
<gene>
    <name evidence="2" type="ORF">KC19_7G067100</name>
</gene>
<evidence type="ECO:0000256" key="1">
    <source>
        <dbReference type="SAM" id="SignalP"/>
    </source>
</evidence>
<proteinExistence type="predicted"/>
<evidence type="ECO:0000313" key="3">
    <source>
        <dbReference type="Proteomes" id="UP000822688"/>
    </source>
</evidence>
<evidence type="ECO:0000313" key="2">
    <source>
        <dbReference type="EMBL" id="KAG0566480.1"/>
    </source>
</evidence>
<keyword evidence="3" id="KW-1185">Reference proteome</keyword>
<comment type="caution">
    <text evidence="2">The sequence shown here is derived from an EMBL/GenBank/DDBJ whole genome shotgun (WGS) entry which is preliminary data.</text>
</comment>
<dbReference type="AlphaFoldDB" id="A0A8T0H5F4"/>
<reference evidence="2" key="1">
    <citation type="submission" date="2020-06" db="EMBL/GenBank/DDBJ databases">
        <title>WGS assembly of Ceratodon purpureus strain R40.</title>
        <authorList>
            <person name="Carey S.B."/>
            <person name="Jenkins J."/>
            <person name="Shu S."/>
            <person name="Lovell J.T."/>
            <person name="Sreedasyam A."/>
            <person name="Maumus F."/>
            <person name="Tiley G.P."/>
            <person name="Fernandez-Pozo N."/>
            <person name="Barry K."/>
            <person name="Chen C."/>
            <person name="Wang M."/>
            <person name="Lipzen A."/>
            <person name="Daum C."/>
            <person name="Saski C.A."/>
            <person name="Payton A.C."/>
            <person name="Mcbreen J.C."/>
            <person name="Conrad R.E."/>
            <person name="Kollar L.M."/>
            <person name="Olsson S."/>
            <person name="Huttunen S."/>
            <person name="Landis J.B."/>
            <person name="Wickett N.J."/>
            <person name="Johnson M.G."/>
            <person name="Rensing S.A."/>
            <person name="Grimwood J."/>
            <person name="Schmutz J."/>
            <person name="Mcdaniel S.F."/>
        </authorList>
    </citation>
    <scope>NUCLEOTIDE SEQUENCE</scope>
    <source>
        <strain evidence="2">R40</strain>
    </source>
</reference>
<organism evidence="2 3">
    <name type="scientific">Ceratodon purpureus</name>
    <name type="common">Fire moss</name>
    <name type="synonym">Dicranum purpureum</name>
    <dbReference type="NCBI Taxonomy" id="3225"/>
    <lineage>
        <taxon>Eukaryota</taxon>
        <taxon>Viridiplantae</taxon>
        <taxon>Streptophyta</taxon>
        <taxon>Embryophyta</taxon>
        <taxon>Bryophyta</taxon>
        <taxon>Bryophytina</taxon>
        <taxon>Bryopsida</taxon>
        <taxon>Dicranidae</taxon>
        <taxon>Pseudoditrichales</taxon>
        <taxon>Ditrichaceae</taxon>
        <taxon>Ceratodon</taxon>
    </lineage>
</organism>
<dbReference type="Proteomes" id="UP000822688">
    <property type="component" value="Chromosome 7"/>
</dbReference>
<feature type="signal peptide" evidence="1">
    <location>
        <begin position="1"/>
        <end position="22"/>
    </location>
</feature>